<protein>
    <submittedName>
        <fullName evidence="2">Uncharacterized protein</fullName>
    </submittedName>
</protein>
<name>T1HDV2_RHOPR</name>
<keyword evidence="3" id="KW-1185">Reference proteome</keyword>
<evidence type="ECO:0000313" key="2">
    <source>
        <dbReference type="EnsemblMetazoa" id="RPRC002224-PA"/>
    </source>
</evidence>
<dbReference type="VEuPathDB" id="VectorBase:RPRC002224"/>
<organism evidence="2 3">
    <name type="scientific">Rhodnius prolixus</name>
    <name type="common">Triatomid bug</name>
    <dbReference type="NCBI Taxonomy" id="13249"/>
    <lineage>
        <taxon>Eukaryota</taxon>
        <taxon>Metazoa</taxon>
        <taxon>Ecdysozoa</taxon>
        <taxon>Arthropoda</taxon>
        <taxon>Hexapoda</taxon>
        <taxon>Insecta</taxon>
        <taxon>Pterygota</taxon>
        <taxon>Neoptera</taxon>
        <taxon>Paraneoptera</taxon>
        <taxon>Hemiptera</taxon>
        <taxon>Heteroptera</taxon>
        <taxon>Panheteroptera</taxon>
        <taxon>Cimicomorpha</taxon>
        <taxon>Reduviidae</taxon>
        <taxon>Triatominae</taxon>
        <taxon>Rhodnius</taxon>
    </lineage>
</organism>
<dbReference type="EnsemblMetazoa" id="RPRC002224-RA">
    <property type="protein sequence ID" value="RPRC002224-PA"/>
    <property type="gene ID" value="RPRC002224"/>
</dbReference>
<dbReference type="InParanoid" id="T1HDV2"/>
<feature type="compositionally biased region" description="Low complexity" evidence="1">
    <location>
        <begin position="72"/>
        <end position="111"/>
    </location>
</feature>
<feature type="compositionally biased region" description="Polar residues" evidence="1">
    <location>
        <begin position="51"/>
        <end position="71"/>
    </location>
</feature>
<sequence>MGLSDTDMTGFSTSGDESTASSLNKTKRSSQMANLSPGKGKSKKQGKKSSLVASTAQTRLRSSHPSQASTSQQQLVPPQQEQHLQLQHQHQQVQQQQSPLQHQQKGQPQPQEVEFVSDFATHNKFSVLPE</sequence>
<dbReference type="HOGENOM" id="CLU_159710_0_0_1"/>
<accession>T1HDV2</accession>
<proteinExistence type="predicted"/>
<dbReference type="AlphaFoldDB" id="T1HDV2"/>
<dbReference type="EMBL" id="ACPB03024303">
    <property type="status" value="NOT_ANNOTATED_CDS"/>
    <property type="molecule type" value="Genomic_DNA"/>
</dbReference>
<dbReference type="Proteomes" id="UP000015103">
    <property type="component" value="Unassembled WGS sequence"/>
</dbReference>
<feature type="region of interest" description="Disordered" evidence="1">
    <location>
        <begin position="1"/>
        <end position="112"/>
    </location>
</feature>
<feature type="compositionally biased region" description="Polar residues" evidence="1">
    <location>
        <begin position="1"/>
        <end position="34"/>
    </location>
</feature>
<evidence type="ECO:0000313" key="3">
    <source>
        <dbReference type="Proteomes" id="UP000015103"/>
    </source>
</evidence>
<reference evidence="2" key="1">
    <citation type="submission" date="2015-05" db="UniProtKB">
        <authorList>
            <consortium name="EnsemblMetazoa"/>
        </authorList>
    </citation>
    <scope>IDENTIFICATION</scope>
</reference>
<evidence type="ECO:0000256" key="1">
    <source>
        <dbReference type="SAM" id="MobiDB-lite"/>
    </source>
</evidence>